<dbReference type="EMBL" id="JAEPDI010000001">
    <property type="protein sequence ID" value="MCG7938015.1"/>
    <property type="molecule type" value="Genomic_DNA"/>
</dbReference>
<feature type="region of interest" description="Disordered" evidence="1">
    <location>
        <begin position="1"/>
        <end position="41"/>
    </location>
</feature>
<dbReference type="Proteomes" id="UP000886687">
    <property type="component" value="Unassembled WGS sequence"/>
</dbReference>
<accession>A0A9E4MZQ9</accession>
<feature type="compositionally biased region" description="Polar residues" evidence="1">
    <location>
        <begin position="1"/>
        <end position="24"/>
    </location>
</feature>
<protein>
    <submittedName>
        <fullName evidence="4">SPOR domain-containing protein</fullName>
    </submittedName>
</protein>
<keyword evidence="2" id="KW-1133">Transmembrane helix</keyword>
<dbReference type="AlphaFoldDB" id="A0A9E4MZQ9"/>
<dbReference type="InterPro" id="IPR036680">
    <property type="entry name" value="SPOR-like_sf"/>
</dbReference>
<feature type="transmembrane region" description="Helical" evidence="2">
    <location>
        <begin position="308"/>
        <end position="328"/>
    </location>
</feature>
<evidence type="ECO:0000256" key="2">
    <source>
        <dbReference type="SAM" id="Phobius"/>
    </source>
</evidence>
<feature type="compositionally biased region" description="Polar residues" evidence="1">
    <location>
        <begin position="31"/>
        <end position="41"/>
    </location>
</feature>
<sequence length="513" mass="57457">MSKSKHAIESSNVADDSPDTTSQKKLIPLESGNNTASLPNELNQKIGRIDADLDDLRSELSSANKGVKSKLLDLSEKGSDLTSKVSEAYQQLGELDDAYKSLSGKSTQISREIRSVTKQLAQVSEKTESGMGTLNEGLLTLIERTDELSEKSKSTTKALNKSIKDNAKLLHELEGELLNEINTLATDTQQRDDALDNKTDVISQDLVKAEEEIKASQARLLKMQEVDQALEKRISHLDTTAQELTNKSRELTRSTTILNNRTSELATAIEELRDQTTEHTEQISDLQDRVGQTARALYSLIMVEKKHFRILGSAIALLLVTLLGFYLYNQSNWSAEQQHNLQLQSGVTENSQQLAVNEDLLLQLGDKSLQNDKIMQQEIETLNQQISHIGDQVDTLDGRVNNIRPNRSVGKDGVIHSGQWLAQQPAENYTIHIATVTDKQQLYKLAERYSKQLQDELAYIPVTVNQSKQFALVYGNFASRQEAESRLNGLPRYIERKNPSLHTMKQVQSYLNN</sequence>
<evidence type="ECO:0000313" key="4">
    <source>
        <dbReference type="EMBL" id="MCG7938015.1"/>
    </source>
</evidence>
<dbReference type="Gene3D" id="1.10.287.950">
    <property type="entry name" value="Methyl-accepting chemotaxis protein"/>
    <property type="match status" value="1"/>
</dbReference>
<name>A0A9E4MZQ9_9GAMM</name>
<evidence type="ECO:0000259" key="3">
    <source>
        <dbReference type="PROSITE" id="PS51724"/>
    </source>
</evidence>
<dbReference type="Gene3D" id="3.30.70.1070">
    <property type="entry name" value="Sporulation related repeat"/>
    <property type="match status" value="1"/>
</dbReference>
<evidence type="ECO:0000256" key="1">
    <source>
        <dbReference type="SAM" id="MobiDB-lite"/>
    </source>
</evidence>
<feature type="domain" description="SPOR" evidence="3">
    <location>
        <begin position="423"/>
        <end position="503"/>
    </location>
</feature>
<keyword evidence="2" id="KW-0812">Transmembrane</keyword>
<comment type="caution">
    <text evidence="4">The sequence shown here is derived from an EMBL/GenBank/DDBJ whole genome shotgun (WGS) entry which is preliminary data.</text>
</comment>
<dbReference type="GO" id="GO:0042834">
    <property type="term" value="F:peptidoglycan binding"/>
    <property type="evidence" value="ECO:0007669"/>
    <property type="project" value="InterPro"/>
</dbReference>
<reference evidence="4" key="1">
    <citation type="journal article" date="2021" name="Proc. Natl. Acad. Sci. U.S.A.">
        <title>Global biogeography of chemosynthetic symbionts reveals both localized and globally distributed symbiont groups. .</title>
        <authorList>
            <person name="Osvatic J.T."/>
            <person name="Wilkins L.G.E."/>
            <person name="Leibrecht L."/>
            <person name="Leray M."/>
            <person name="Zauner S."/>
            <person name="Polzin J."/>
            <person name="Camacho Y."/>
            <person name="Gros O."/>
            <person name="van Gils J.A."/>
            <person name="Eisen J.A."/>
            <person name="Petersen J.M."/>
            <person name="Yuen B."/>
        </authorList>
    </citation>
    <scope>NUCLEOTIDE SEQUENCE</scope>
    <source>
        <strain evidence="4">MAGL173</strain>
    </source>
</reference>
<organism evidence="4 5">
    <name type="scientific">Candidatus Thiodiazotropha lotti</name>
    <dbReference type="NCBI Taxonomy" id="2792787"/>
    <lineage>
        <taxon>Bacteria</taxon>
        <taxon>Pseudomonadati</taxon>
        <taxon>Pseudomonadota</taxon>
        <taxon>Gammaproteobacteria</taxon>
        <taxon>Chromatiales</taxon>
        <taxon>Sedimenticolaceae</taxon>
        <taxon>Candidatus Thiodiazotropha</taxon>
    </lineage>
</organism>
<evidence type="ECO:0000313" key="5">
    <source>
        <dbReference type="Proteomes" id="UP000886687"/>
    </source>
</evidence>
<dbReference type="InterPro" id="IPR007730">
    <property type="entry name" value="SPOR-like_dom"/>
</dbReference>
<proteinExistence type="predicted"/>
<dbReference type="PROSITE" id="PS51724">
    <property type="entry name" value="SPOR"/>
    <property type="match status" value="1"/>
</dbReference>
<gene>
    <name evidence="4" type="ORF">JAZ04_04040</name>
</gene>
<dbReference type="Pfam" id="PF05036">
    <property type="entry name" value="SPOR"/>
    <property type="match status" value="1"/>
</dbReference>
<keyword evidence="2" id="KW-0472">Membrane</keyword>
<dbReference type="SUPFAM" id="SSF58104">
    <property type="entry name" value="Methyl-accepting chemotaxis protein (MCP) signaling domain"/>
    <property type="match status" value="1"/>
</dbReference>